<dbReference type="KEGG" id="hne:HNE_2898"/>
<evidence type="ECO:0000313" key="2">
    <source>
        <dbReference type="Proteomes" id="UP000001959"/>
    </source>
</evidence>
<keyword evidence="2" id="KW-1185">Reference proteome</keyword>
<evidence type="ECO:0000313" key="1">
    <source>
        <dbReference type="EMBL" id="ABI78373.1"/>
    </source>
</evidence>
<gene>
    <name evidence="1" type="ordered locus">HNE_2898</name>
</gene>
<proteinExistence type="predicted"/>
<organism evidence="1 2">
    <name type="scientific">Hyphomonas neptunium (strain ATCC 15444)</name>
    <dbReference type="NCBI Taxonomy" id="228405"/>
    <lineage>
        <taxon>Bacteria</taxon>
        <taxon>Pseudomonadati</taxon>
        <taxon>Pseudomonadota</taxon>
        <taxon>Alphaproteobacteria</taxon>
        <taxon>Hyphomonadales</taxon>
        <taxon>Hyphomonadaceae</taxon>
        <taxon>Hyphomonas</taxon>
    </lineage>
</organism>
<protein>
    <submittedName>
        <fullName evidence="1">Uncharacterized protein</fullName>
    </submittedName>
</protein>
<dbReference type="HOGENOM" id="CLU_2649543_0_0_5"/>
<reference evidence="1 2" key="1">
    <citation type="journal article" date="2006" name="J. Bacteriol.">
        <title>Comparative genomic evidence for a close relationship between the dimorphic prosthecate bacteria Hyphomonas neptunium and Caulobacter crescentus.</title>
        <authorList>
            <person name="Badger J.H."/>
            <person name="Hoover T.R."/>
            <person name="Brun Y.V."/>
            <person name="Weiner R.M."/>
            <person name="Laub M.T."/>
            <person name="Alexandre G."/>
            <person name="Mrazek J."/>
            <person name="Ren Q."/>
            <person name="Paulsen I.T."/>
            <person name="Nelson K.E."/>
            <person name="Khouri H.M."/>
            <person name="Radune D."/>
            <person name="Sosa J."/>
            <person name="Dodson R.J."/>
            <person name="Sullivan S.A."/>
            <person name="Rosovitz M.J."/>
            <person name="Madupu R."/>
            <person name="Brinkac L.M."/>
            <person name="Durkin A.S."/>
            <person name="Daugherty S.C."/>
            <person name="Kothari S.P."/>
            <person name="Giglio M.G."/>
            <person name="Zhou L."/>
            <person name="Haft D.H."/>
            <person name="Selengut J.D."/>
            <person name="Davidsen T.M."/>
            <person name="Yang Q."/>
            <person name="Zafar N."/>
            <person name="Ward N.L."/>
        </authorList>
    </citation>
    <scope>NUCLEOTIDE SEQUENCE [LARGE SCALE GENOMIC DNA]</scope>
    <source>
        <strain evidence="1 2">ATCC 15444</strain>
    </source>
</reference>
<dbReference type="Proteomes" id="UP000001959">
    <property type="component" value="Chromosome"/>
</dbReference>
<dbReference type="EMBL" id="CP000158">
    <property type="protein sequence ID" value="ABI78373.1"/>
    <property type="molecule type" value="Genomic_DNA"/>
</dbReference>
<name>Q0BY67_HYPNA</name>
<sequence>MIQHAEFAGGFQDPLLLARVETHSILLLKAGAIAPPVKDDIQPGQRAMMDYIEVNIYRARRSVVGCNPRAQPRVRC</sequence>
<dbReference type="AlphaFoldDB" id="Q0BY67"/>
<accession>Q0BY67</accession>